<organism evidence="1 2">
    <name type="scientific">Scleroderma citrinum Foug A</name>
    <dbReference type="NCBI Taxonomy" id="1036808"/>
    <lineage>
        <taxon>Eukaryota</taxon>
        <taxon>Fungi</taxon>
        <taxon>Dikarya</taxon>
        <taxon>Basidiomycota</taxon>
        <taxon>Agaricomycotina</taxon>
        <taxon>Agaricomycetes</taxon>
        <taxon>Agaricomycetidae</taxon>
        <taxon>Boletales</taxon>
        <taxon>Sclerodermatineae</taxon>
        <taxon>Sclerodermataceae</taxon>
        <taxon>Scleroderma</taxon>
    </lineage>
</organism>
<accession>A0A0C3AXE3</accession>
<evidence type="ECO:0000313" key="1">
    <source>
        <dbReference type="EMBL" id="KIM69637.1"/>
    </source>
</evidence>
<name>A0A0C3AXE3_9AGAM</name>
<dbReference type="AlphaFoldDB" id="A0A0C3AXE3"/>
<reference evidence="1 2" key="1">
    <citation type="submission" date="2014-04" db="EMBL/GenBank/DDBJ databases">
        <authorList>
            <consortium name="DOE Joint Genome Institute"/>
            <person name="Kuo A."/>
            <person name="Kohler A."/>
            <person name="Nagy L.G."/>
            <person name="Floudas D."/>
            <person name="Copeland A."/>
            <person name="Barry K.W."/>
            <person name="Cichocki N."/>
            <person name="Veneault-Fourrey C."/>
            <person name="LaButti K."/>
            <person name="Lindquist E.A."/>
            <person name="Lipzen A."/>
            <person name="Lundell T."/>
            <person name="Morin E."/>
            <person name="Murat C."/>
            <person name="Sun H."/>
            <person name="Tunlid A."/>
            <person name="Henrissat B."/>
            <person name="Grigoriev I.V."/>
            <person name="Hibbett D.S."/>
            <person name="Martin F."/>
            <person name="Nordberg H.P."/>
            <person name="Cantor M.N."/>
            <person name="Hua S.X."/>
        </authorList>
    </citation>
    <scope>NUCLEOTIDE SEQUENCE [LARGE SCALE GENOMIC DNA]</scope>
    <source>
        <strain evidence="1 2">Foug A</strain>
    </source>
</reference>
<dbReference type="EMBL" id="KN822006">
    <property type="protein sequence ID" value="KIM69637.1"/>
    <property type="molecule type" value="Genomic_DNA"/>
</dbReference>
<proteinExistence type="predicted"/>
<dbReference type="HOGENOM" id="CLU_2795450_0_0_1"/>
<reference evidence="2" key="2">
    <citation type="submission" date="2015-01" db="EMBL/GenBank/DDBJ databases">
        <title>Evolutionary Origins and Diversification of the Mycorrhizal Mutualists.</title>
        <authorList>
            <consortium name="DOE Joint Genome Institute"/>
            <consortium name="Mycorrhizal Genomics Consortium"/>
            <person name="Kohler A."/>
            <person name="Kuo A."/>
            <person name="Nagy L.G."/>
            <person name="Floudas D."/>
            <person name="Copeland A."/>
            <person name="Barry K.W."/>
            <person name="Cichocki N."/>
            <person name="Veneault-Fourrey C."/>
            <person name="LaButti K."/>
            <person name="Lindquist E.A."/>
            <person name="Lipzen A."/>
            <person name="Lundell T."/>
            <person name="Morin E."/>
            <person name="Murat C."/>
            <person name="Riley R."/>
            <person name="Ohm R."/>
            <person name="Sun H."/>
            <person name="Tunlid A."/>
            <person name="Henrissat B."/>
            <person name="Grigoriev I.V."/>
            <person name="Hibbett D.S."/>
            <person name="Martin F."/>
        </authorList>
    </citation>
    <scope>NUCLEOTIDE SEQUENCE [LARGE SCALE GENOMIC DNA]</scope>
    <source>
        <strain evidence="2">Foug A</strain>
    </source>
</reference>
<gene>
    <name evidence="1" type="ORF">SCLCIDRAFT_1208112</name>
</gene>
<evidence type="ECO:0000313" key="2">
    <source>
        <dbReference type="Proteomes" id="UP000053989"/>
    </source>
</evidence>
<sequence>METPETLRLDVTPWNTGPVGGASSARDWLEKFLPYVHSTRASHWLGGYYPFGTELAHDGNDRLLACFF</sequence>
<dbReference type="InParanoid" id="A0A0C3AXE3"/>
<protein>
    <submittedName>
        <fullName evidence="1">Uncharacterized protein</fullName>
    </submittedName>
</protein>
<dbReference type="Proteomes" id="UP000053989">
    <property type="component" value="Unassembled WGS sequence"/>
</dbReference>
<keyword evidence="2" id="KW-1185">Reference proteome</keyword>